<dbReference type="SUPFAM" id="SSF55729">
    <property type="entry name" value="Acyl-CoA N-acyltransferases (Nat)"/>
    <property type="match status" value="1"/>
</dbReference>
<dbReference type="GO" id="GO:0016747">
    <property type="term" value="F:acyltransferase activity, transferring groups other than amino-acyl groups"/>
    <property type="evidence" value="ECO:0007669"/>
    <property type="project" value="InterPro"/>
</dbReference>
<sequence>MVERIALETPRLRLRHWHDDDLESLARLCADPEVMRYYPALMSRDDCAALMVRSRLHFVRHGVGLWALERKDSDAFIGYCGLASCALPMPSPTVELLWAVTCDQWGQGLVHEAANAVLQCAFDTLGLDEVVACAAQLNEPARQLLEGLGMRPEQATAFGHPDLVPEHPLHPQLLYRLQRDDWRQ</sequence>
<dbReference type="KEGG" id="pstu:UIB01_03835"/>
<gene>
    <name evidence="2" type="ORF">UIB01_03835</name>
</gene>
<evidence type="ECO:0000313" key="3">
    <source>
        <dbReference type="Proteomes" id="UP000025238"/>
    </source>
</evidence>
<accession>A0A023WPC7</accession>
<dbReference type="PATRIC" id="fig|316.97.peg.782"/>
<dbReference type="EMBL" id="CP007509">
    <property type="protein sequence ID" value="AHY41639.1"/>
    <property type="molecule type" value="Genomic_DNA"/>
</dbReference>
<dbReference type="PANTHER" id="PTHR43792:SF1">
    <property type="entry name" value="N-ACETYLTRANSFERASE DOMAIN-CONTAINING PROTEIN"/>
    <property type="match status" value="1"/>
</dbReference>
<organism evidence="2 3">
    <name type="scientific">Stutzerimonas stutzeri</name>
    <name type="common">Pseudomonas stutzeri</name>
    <dbReference type="NCBI Taxonomy" id="316"/>
    <lineage>
        <taxon>Bacteria</taxon>
        <taxon>Pseudomonadati</taxon>
        <taxon>Pseudomonadota</taxon>
        <taxon>Gammaproteobacteria</taxon>
        <taxon>Pseudomonadales</taxon>
        <taxon>Pseudomonadaceae</taxon>
        <taxon>Stutzerimonas</taxon>
    </lineage>
</organism>
<dbReference type="PANTHER" id="PTHR43792">
    <property type="entry name" value="GNAT FAMILY, PUTATIVE (AFU_ORTHOLOGUE AFUA_3G00765)-RELATED-RELATED"/>
    <property type="match status" value="1"/>
</dbReference>
<dbReference type="Gene3D" id="3.40.630.30">
    <property type="match status" value="1"/>
</dbReference>
<feature type="domain" description="N-acetyltransferase" evidence="1">
    <location>
        <begin position="11"/>
        <end position="151"/>
    </location>
</feature>
<dbReference type="InterPro" id="IPR000182">
    <property type="entry name" value="GNAT_dom"/>
</dbReference>
<dbReference type="OrthoDB" id="9801656at2"/>
<reference evidence="2 3" key="1">
    <citation type="submission" date="2014-03" db="EMBL/GenBank/DDBJ databases">
        <title>Complete genome sequence of Pseudomonas stutzeri 19SMN4.</title>
        <authorList>
            <person name="Brunet-Galmes I."/>
            <person name="Nogales B."/>
            <person name="Busquets A."/>
            <person name="Pena A."/>
            <person name="Gomila M."/>
            <person name="Garcia-Valdes E."/>
            <person name="Lalucat J."/>
            <person name="Bennasar A."/>
            <person name="Bosch R."/>
        </authorList>
    </citation>
    <scope>NUCLEOTIDE SEQUENCE [LARGE SCALE GENOMIC DNA]</scope>
    <source>
        <strain evidence="2 3">19SMN4</strain>
    </source>
</reference>
<dbReference type="InterPro" id="IPR051531">
    <property type="entry name" value="N-acetyltransferase"/>
</dbReference>
<name>A0A023WPC7_STUST</name>
<keyword evidence="2" id="KW-0808">Transferase</keyword>
<protein>
    <submittedName>
        <fullName evidence="2">GNAT family acetyltransferase</fullName>
    </submittedName>
</protein>
<proteinExistence type="predicted"/>
<dbReference type="InterPro" id="IPR016181">
    <property type="entry name" value="Acyl_CoA_acyltransferase"/>
</dbReference>
<evidence type="ECO:0000259" key="1">
    <source>
        <dbReference type="Pfam" id="PF13302"/>
    </source>
</evidence>
<dbReference type="Pfam" id="PF13302">
    <property type="entry name" value="Acetyltransf_3"/>
    <property type="match status" value="1"/>
</dbReference>
<dbReference type="Proteomes" id="UP000025238">
    <property type="component" value="Chromosome"/>
</dbReference>
<dbReference type="AlphaFoldDB" id="A0A023WPC7"/>
<evidence type="ECO:0000313" key="2">
    <source>
        <dbReference type="EMBL" id="AHY41639.1"/>
    </source>
</evidence>